<reference evidence="3 4" key="1">
    <citation type="submission" date="2024-02" db="EMBL/GenBank/DDBJ databases">
        <title>Complete genome sequence of Pelagibacterium nitratireducens ZH15.</title>
        <authorList>
            <person name="Zhao L.H."/>
        </authorList>
    </citation>
    <scope>NUCLEOTIDE SEQUENCE [LARGE SCALE GENOMIC DNA]</scope>
    <source>
        <strain evidence="3 4">ZH15</strain>
    </source>
</reference>
<proteinExistence type="predicted"/>
<evidence type="ECO:0000313" key="4">
    <source>
        <dbReference type="Proteomes" id="UP001369958"/>
    </source>
</evidence>
<gene>
    <name evidence="3" type="ORF">V6617_09150</name>
</gene>
<dbReference type="NCBIfam" id="NF047352">
    <property type="entry name" value="P_loop_sacsin"/>
    <property type="match status" value="1"/>
</dbReference>
<dbReference type="Proteomes" id="UP001369958">
    <property type="component" value="Chromosome"/>
</dbReference>
<dbReference type="InterPro" id="IPR052957">
    <property type="entry name" value="Auxin_embryo_med"/>
</dbReference>
<dbReference type="InterPro" id="IPR024975">
    <property type="entry name" value="NOV_C"/>
</dbReference>
<evidence type="ECO:0000256" key="1">
    <source>
        <dbReference type="SAM" id="MobiDB-lite"/>
    </source>
</evidence>
<name>A0ABZ2I8W3_9HYPH</name>
<protein>
    <submittedName>
        <fullName evidence="3">DUF3883 domain-containing protein</fullName>
    </submittedName>
</protein>
<organism evidence="3 4">
    <name type="scientific">Pelagibacterium nitratireducens</name>
    <dbReference type="NCBI Taxonomy" id="1046114"/>
    <lineage>
        <taxon>Bacteria</taxon>
        <taxon>Pseudomonadati</taxon>
        <taxon>Pseudomonadota</taxon>
        <taxon>Alphaproteobacteria</taxon>
        <taxon>Hyphomicrobiales</taxon>
        <taxon>Devosiaceae</taxon>
        <taxon>Pelagibacterium</taxon>
    </lineage>
</organism>
<dbReference type="PANTHER" id="PTHR32387">
    <property type="entry name" value="WU:FJ29H11"/>
    <property type="match status" value="1"/>
</dbReference>
<dbReference type="InterPro" id="IPR036890">
    <property type="entry name" value="HATPase_C_sf"/>
</dbReference>
<dbReference type="SUPFAM" id="SSF55874">
    <property type="entry name" value="ATPase domain of HSP90 chaperone/DNA topoisomerase II/histidine kinase"/>
    <property type="match status" value="1"/>
</dbReference>
<dbReference type="PANTHER" id="PTHR32387:SF0">
    <property type="entry name" value="PROTEIN NO VEIN"/>
    <property type="match status" value="1"/>
</dbReference>
<feature type="domain" description="Protein NO VEIN C-terminal" evidence="2">
    <location>
        <begin position="1666"/>
        <end position="1733"/>
    </location>
</feature>
<evidence type="ECO:0000259" key="2">
    <source>
        <dbReference type="Pfam" id="PF13020"/>
    </source>
</evidence>
<feature type="region of interest" description="Disordered" evidence="1">
    <location>
        <begin position="1593"/>
        <end position="1617"/>
    </location>
</feature>
<dbReference type="Pfam" id="PF13020">
    <property type="entry name" value="NOV_C"/>
    <property type="match status" value="1"/>
</dbReference>
<accession>A0ABZ2I8W3</accession>
<dbReference type="RefSeq" id="WP_338610615.1">
    <property type="nucleotide sequence ID" value="NZ_CP146275.1"/>
</dbReference>
<dbReference type="EMBL" id="CP146275">
    <property type="protein sequence ID" value="WWT34614.1"/>
    <property type="molecule type" value="Genomic_DNA"/>
</dbReference>
<evidence type="ECO:0000313" key="3">
    <source>
        <dbReference type="EMBL" id="WWT34614.1"/>
    </source>
</evidence>
<keyword evidence="4" id="KW-1185">Reference proteome</keyword>
<sequence length="1765" mass="196388">MEANANRLASDLGGSTELGQPAAALRRKLHDQLENAVDAVTKGLGTYESLRNLSEVIGGEYGDRVVFELIQNAHDAHRGGHDGRILLRLVVRGKAEGDLYVANGGTGFDWDNVKAIRNVGVSSKTVGEGIGNKGLGFRSVETLTNDPRIYSQTRARPNEVFDGFCFRFAGPDEVLAEVSGLARADVALEVAQTLPRYLASVPILDQPVDVTAFAQEGFATVVHVPISTEVALATARKQVSGLLGAEAPLLLFLDRLSEVKVEIVEGGTVQRKILTREVKERLQPNGGGGSEYEIVEILPAGERYLVARRSVDRERLLAAVELSIPQEPQLARWRDWRGEPKVAVAVALDRLEACPGRVYNFLPMAAEMPSPIAGHVDAPFYASIDRRRANFELPLNAFLLDVLAETAVIAASELKPFSAYLGRGPVFDLAAWDPADAKRLASAWRTLDVHWSKSACIPAAGGEAWTSLAAAWLWNETGYRLFRARRLVKAGVDHLADPNLGPFRLHRLAELIRATGRSAEPSGDTLAEWAQLVAAALLQEKASSKTWGTFYEEIRRALNGVHVLRILKGKFVLKGRDGKLHAPPTAGSGDRAIYIRQDGVSRRRDRERAPLPPNSLARKLAIFDENVLLKPEVVSDFVKAGLVRRYDALELLEGLPQLFGDYPAPGRRADALQWAFNVWRAEGDKAEKALKRIDLHVETRGGWRPAIWSFFSAAWTSDGRKLATYLAEAASWSADCRRAADALLVDEPAWAPRYDAGRREWIAFLKVVGVRDGLPLIADDIAPQAGTPGNLWSGFLHNVAPQVGRDASWVKLHNTFRLKNPMTIYQRRGELWRLPGQLEHEQLPSEARERLADLILVMLKQENQDWLRWRLGRYDRWEGEWNEVRPHTPAGSFVLTAAWVQTDSSDEEFEVLNKLWATSNSIVRVPRYVRRPRERIADVIQGDQRLTKLLIGGDTGLRDWALDAEAGQRLAELAEGSRKLESRDRASFRKTYERAWSLAVEAKVELPPSLPLTVWQGAGMEVVVGNRATPPRLFVAAEAQRPEARAVIAAGLPLLELGREEDVDPALAMLNASGGFDAVRVEGGEVVVYVDGEPFVPNLGDPLLAADGLEWLSEAALLANEVLGRELERAISMAAVDDRLRRIRLKLCGTLSLRVGDADGYEPLRFYAYPDERMPTLVIADTVELDWSSLAEAAPHLASLLDRRMRSLQRLLPLLAVRSGGGHPRIRPADGAFARALDCRPELVRELLESKGADYELLLRRLPPIVACLTDEAIGRELERVLGDAVTRPRAVAELENISSHLPMSGSQLVDMVISIRDLAELRRRLGLEFGRFNHILLSFNQQPLSNEPELRRLFETWKDDLRPTIVDRIRRHFFEDYKKGHPLDRYASLRSLDFAEFPTEWILEREEVTRDEVAQLLDKWLNRTVGTDLDMALEPLAMVRSKNGKMLRIFLDEAAPIVTAWLIRNGAVDEVWGGGVQAVIKVLEQKGVLDFEPIEANGELPLLAAAGLWPRAMPASLDLGRLGLTSDDLASEKRKKEEQKEAAARQRRSFTFAGADLDTATIDFADQLVQIAEAAMEDEEWLRRSRRRFKLAEMPPGSSSSGPSGAGGGQRKRTERMSDDIKAAMGFAGEIVAARFLAAKHGVRFDDACWVSRNRELVLRDGEFGDDGLGFDFRVRTKEVEWRYEVKSSLDESFEFEFTQNEMRVAAECAADGSRRYRILYVPYVNDPTRWRVMELSNPMSEAGRVLFRTVGAGATRMRFDPTG</sequence>